<gene>
    <name evidence="2" type="ORF">SFRICE_032443</name>
</gene>
<sequence length="59" mass="5977">MYLELVAAGKLAGGLPDGKQTPPPMSTQNSRSVTSACGLLVVGDLGIGKIGKGPLNSYF</sequence>
<name>A0A2H1X0K6_SPOFR</name>
<accession>A0A2H1X0K6</accession>
<protein>
    <submittedName>
        <fullName evidence="2">SFRICE_032443</fullName>
    </submittedName>
</protein>
<evidence type="ECO:0000256" key="1">
    <source>
        <dbReference type="SAM" id="MobiDB-lite"/>
    </source>
</evidence>
<evidence type="ECO:0000313" key="2">
    <source>
        <dbReference type="EMBL" id="SOQ58164.1"/>
    </source>
</evidence>
<reference evidence="2" key="1">
    <citation type="submission" date="2016-07" db="EMBL/GenBank/DDBJ databases">
        <authorList>
            <person name="Bretaudeau A."/>
        </authorList>
    </citation>
    <scope>NUCLEOTIDE SEQUENCE</scope>
    <source>
        <strain evidence="2">Rice</strain>
        <tissue evidence="2">Whole body</tissue>
    </source>
</reference>
<dbReference type="EMBL" id="ODYU01012061">
    <property type="protein sequence ID" value="SOQ58164.1"/>
    <property type="molecule type" value="Genomic_DNA"/>
</dbReference>
<feature type="region of interest" description="Disordered" evidence="1">
    <location>
        <begin position="12"/>
        <end position="31"/>
    </location>
</feature>
<dbReference type="AlphaFoldDB" id="A0A2H1X0K6"/>
<organism evidence="2">
    <name type="scientific">Spodoptera frugiperda</name>
    <name type="common">Fall armyworm</name>
    <dbReference type="NCBI Taxonomy" id="7108"/>
    <lineage>
        <taxon>Eukaryota</taxon>
        <taxon>Metazoa</taxon>
        <taxon>Ecdysozoa</taxon>
        <taxon>Arthropoda</taxon>
        <taxon>Hexapoda</taxon>
        <taxon>Insecta</taxon>
        <taxon>Pterygota</taxon>
        <taxon>Neoptera</taxon>
        <taxon>Endopterygota</taxon>
        <taxon>Lepidoptera</taxon>
        <taxon>Glossata</taxon>
        <taxon>Ditrysia</taxon>
        <taxon>Noctuoidea</taxon>
        <taxon>Noctuidae</taxon>
        <taxon>Amphipyrinae</taxon>
        <taxon>Spodoptera</taxon>
    </lineage>
</organism>
<proteinExistence type="predicted"/>